<keyword evidence="3" id="KW-0539">Nucleus</keyword>
<evidence type="ECO:0000256" key="3">
    <source>
        <dbReference type="ARBA" id="ARBA00023242"/>
    </source>
</evidence>
<feature type="domain" description="BRCT" evidence="5">
    <location>
        <begin position="1039"/>
        <end position="1156"/>
    </location>
</feature>
<dbReference type="InterPro" id="IPR047252">
    <property type="entry name" value="TP53BP1-like"/>
</dbReference>
<dbReference type="CDD" id="cd17745">
    <property type="entry name" value="BRCT_p53bp1_rpt1"/>
    <property type="match status" value="1"/>
</dbReference>
<dbReference type="PANTHER" id="PTHR15321">
    <property type="entry name" value="TUMOR SUPPRESSOR P53-BINDING PROTEIN 1"/>
    <property type="match status" value="1"/>
</dbReference>
<dbReference type="Pfam" id="PF18428">
    <property type="entry name" value="BRCT_3"/>
    <property type="match status" value="1"/>
</dbReference>
<comment type="caution">
    <text evidence="6">The sequence shown here is derived from an EMBL/GenBank/DDBJ whole genome shotgun (WGS) entry which is preliminary data.</text>
</comment>
<evidence type="ECO:0000256" key="4">
    <source>
        <dbReference type="SAM" id="MobiDB-lite"/>
    </source>
</evidence>
<dbReference type="GO" id="GO:0042393">
    <property type="term" value="F:histone binding"/>
    <property type="evidence" value="ECO:0007669"/>
    <property type="project" value="TreeGrafter"/>
</dbReference>
<feature type="region of interest" description="Disordered" evidence="4">
    <location>
        <begin position="1"/>
        <end position="26"/>
    </location>
</feature>
<evidence type="ECO:0000259" key="5">
    <source>
        <dbReference type="PROSITE" id="PS50172"/>
    </source>
</evidence>
<reference evidence="6" key="1">
    <citation type="submission" date="2021-11" db="EMBL/GenBank/DDBJ databases">
        <authorList>
            <person name="Schell T."/>
        </authorList>
    </citation>
    <scope>NUCLEOTIDE SEQUENCE</scope>
    <source>
        <strain evidence="6">M5</strain>
    </source>
</reference>
<gene>
    <name evidence="6" type="ORF">DGAL_LOCUS13905</name>
</gene>
<dbReference type="InterPro" id="IPR036420">
    <property type="entry name" value="BRCT_dom_sf"/>
</dbReference>
<dbReference type="GO" id="GO:0000077">
    <property type="term" value="P:DNA damage checkpoint signaling"/>
    <property type="evidence" value="ECO:0007669"/>
    <property type="project" value="TreeGrafter"/>
</dbReference>
<dbReference type="PANTHER" id="PTHR15321:SF3">
    <property type="entry name" value="TP53-BINDING PROTEIN 1"/>
    <property type="match status" value="1"/>
</dbReference>
<evidence type="ECO:0000256" key="1">
    <source>
        <dbReference type="ARBA" id="ARBA00004123"/>
    </source>
</evidence>
<keyword evidence="2" id="KW-0227">DNA damage</keyword>
<dbReference type="CDD" id="cd04508">
    <property type="entry name" value="Tudor_SF"/>
    <property type="match status" value="1"/>
</dbReference>
<proteinExistence type="predicted"/>
<dbReference type="InterPro" id="IPR047250">
    <property type="entry name" value="BRCT_p53bp1-like_rpt2"/>
</dbReference>
<feature type="compositionally biased region" description="Basic residues" evidence="4">
    <location>
        <begin position="929"/>
        <end position="938"/>
    </location>
</feature>
<feature type="region of interest" description="Disordered" evidence="4">
    <location>
        <begin position="570"/>
        <end position="736"/>
    </location>
</feature>
<feature type="compositionally biased region" description="Polar residues" evidence="4">
    <location>
        <begin position="93"/>
        <end position="117"/>
    </location>
</feature>
<feature type="compositionally biased region" description="Basic and acidic residues" evidence="4">
    <location>
        <begin position="666"/>
        <end position="675"/>
    </location>
</feature>
<feature type="region of interest" description="Disordered" evidence="4">
    <location>
        <begin position="93"/>
        <end position="143"/>
    </location>
</feature>
<comment type="subcellular location">
    <subcellularLocation>
        <location evidence="1">Nucleus</location>
    </subcellularLocation>
</comment>
<dbReference type="CDD" id="cd17724">
    <property type="entry name" value="BRCT_p53bp1_rpt2"/>
    <property type="match status" value="1"/>
</dbReference>
<feature type="region of interest" description="Disordered" evidence="4">
    <location>
        <begin position="912"/>
        <end position="991"/>
    </location>
</feature>
<protein>
    <recommendedName>
        <fullName evidence="5">BRCT domain-containing protein</fullName>
    </recommendedName>
</protein>
<dbReference type="PROSITE" id="PS50172">
    <property type="entry name" value="BRCT"/>
    <property type="match status" value="1"/>
</dbReference>
<feature type="region of interest" description="Disordered" evidence="4">
    <location>
        <begin position="274"/>
        <end position="332"/>
    </location>
</feature>
<dbReference type="OrthoDB" id="6345965at2759"/>
<name>A0A8J2RXX2_9CRUS</name>
<feature type="compositionally biased region" description="Polar residues" evidence="4">
    <location>
        <begin position="974"/>
        <end position="988"/>
    </location>
</feature>
<feature type="compositionally biased region" description="Polar residues" evidence="4">
    <location>
        <begin position="215"/>
        <end position="235"/>
    </location>
</feature>
<dbReference type="EMBL" id="CAKKLH010000303">
    <property type="protein sequence ID" value="CAH0110341.1"/>
    <property type="molecule type" value="Genomic_DNA"/>
</dbReference>
<organism evidence="6 7">
    <name type="scientific">Daphnia galeata</name>
    <dbReference type="NCBI Taxonomy" id="27404"/>
    <lineage>
        <taxon>Eukaryota</taxon>
        <taxon>Metazoa</taxon>
        <taxon>Ecdysozoa</taxon>
        <taxon>Arthropoda</taxon>
        <taxon>Crustacea</taxon>
        <taxon>Branchiopoda</taxon>
        <taxon>Diplostraca</taxon>
        <taxon>Cladocera</taxon>
        <taxon>Anomopoda</taxon>
        <taxon>Daphniidae</taxon>
        <taxon>Daphnia</taxon>
    </lineage>
</organism>
<dbReference type="Gene3D" id="3.40.50.10190">
    <property type="entry name" value="BRCT domain"/>
    <property type="match status" value="2"/>
</dbReference>
<sequence length="1295" mass="143097">MEGLRDNFTAPNPPTEVSRRSVNSNNNMDPSFISLSFITDDDILEEFNTVNETILDDYSQASTAALSNSRGSEISQIVTRISESPVMENLLTSQLSSEPDSNLNLSRPSPDSPSANTEVAEDDEDILPASPVPANQPRRTPVSLSRSSAFVTMAIGSPVQGSLRTLRNIEEAATSTVPDKVDSSPEANEAAAKTVVTFETLGCISKSKSMRQIQFESDSGSNHSVVIESPSSFLSEPNRGLDNYIQKPTVSRPAEPSEEADDGIEFVEEIKRNFREDPGSPQSSVAIPAAQPRREADSASQDLTPRLTQSPSSIPFSQDLLSTSPLRDPDSQSHRFVECFQTQDLISRTNHSMDETTENPEANLSTEIISSKLELSAELCSQQSPLVNGPSLSFDQSLPAINTPTLSVVPKCDGKGFQSSGDTTEHISSQENTPEIEAEQWIPFEAVTRVYNVLERTWVIRTFNKMLPMSKMEVALSGSVSDQVRMGLFDNMDSETLPGSRLESFAELLQRHVSQSSSGYNGDVSGSFKSESASLRMSRFSIASNFETAPIACSSMLSRVSLEPPILPASSEFAMPKHPVRQKATRSGNDLTKPASPCTQLKEDGSAPLPSHPSLYPDSTDSSSAVGLAGGSSEPPPTREPSVMAEKETPAYTEIKVVRKRGRKPKIPEVIKETDFSTETPPKKGRRGRPPADGTPAKNKTNGAKKNQEPEKSESNASRPPPDQTNADAGSDKSSEDYLRELDEVVEELRTRSYQIDRHVFAQWTAVLRMLDFITQISDKCFYAAKITQRDPVQTGKWTVIFEDGQSRSLVEEFILPVSLLNKNQPVLVLNENLCEGRPGVIIGYSKIKPNEPIEKVEHLVEMDGCETIKVPRKRICLTQDHMRHWNDAVVVPQLFSPHTCNVSLDNILGGKRSRRTTTAELGVSSPKKTPRNSRTPRSRSETPSVAQEQTPKRSLQNPGSLRKKIKGKRDLTLDTSTMSESSGTSFLQHEETSLRTRILDRMNAALPGRSTVQSVLEEENVEETKEEVNFEIAGPIPENNKIFAGFAFLLTKASRPLEVDPDEITDEVEPYLDPTPYYKEHIKHQLTSGGGTVLERFDLSQIEMEEDIVLMVCNRPCRTERYIKSLAANIRSVSHDWVYQCCQNNERLNYQRYLHPPGIDLQGSIVEWSPTTGRCFVGTRILLSGPPQFNDLWVPILVQAECIIVSRLPARAKRPNSEGAIADNSAAESEKTLCEDVPFDYVVTTKDCTAKIVDQARRMKIPLVSSMWVIQSLIHGKILDPSSSPQFNFNYTKP</sequence>
<feature type="region of interest" description="Disordered" evidence="4">
    <location>
        <begin position="215"/>
        <end position="261"/>
    </location>
</feature>
<keyword evidence="7" id="KW-1185">Reference proteome</keyword>
<dbReference type="FunFam" id="3.40.50.10190:FF:000003">
    <property type="entry name" value="Tumor suppressor p53-binding protein 1"/>
    <property type="match status" value="1"/>
</dbReference>
<dbReference type="Proteomes" id="UP000789390">
    <property type="component" value="Unassembled WGS sequence"/>
</dbReference>
<evidence type="ECO:0000313" key="6">
    <source>
        <dbReference type="EMBL" id="CAH0110341.1"/>
    </source>
</evidence>
<evidence type="ECO:0000256" key="2">
    <source>
        <dbReference type="ARBA" id="ARBA00022763"/>
    </source>
</evidence>
<accession>A0A8J2RXX2</accession>
<dbReference type="InterPro" id="IPR047249">
    <property type="entry name" value="BRCT_p53bp1-like_rpt1"/>
</dbReference>
<evidence type="ECO:0000313" key="7">
    <source>
        <dbReference type="Proteomes" id="UP000789390"/>
    </source>
</evidence>
<feature type="compositionally biased region" description="Low complexity" evidence="4">
    <location>
        <begin position="622"/>
        <end position="633"/>
    </location>
</feature>
<dbReference type="InterPro" id="IPR001357">
    <property type="entry name" value="BRCT_dom"/>
</dbReference>
<dbReference type="GO" id="GO:0005634">
    <property type="term" value="C:nucleus"/>
    <property type="evidence" value="ECO:0007669"/>
    <property type="project" value="UniProtKB-SubCell"/>
</dbReference>
<feature type="compositionally biased region" description="Polar residues" evidence="4">
    <location>
        <begin position="298"/>
        <end position="325"/>
    </location>
</feature>
<dbReference type="GO" id="GO:0045944">
    <property type="term" value="P:positive regulation of transcription by RNA polymerase II"/>
    <property type="evidence" value="ECO:0007669"/>
    <property type="project" value="TreeGrafter"/>
</dbReference>
<feature type="compositionally biased region" description="Polar residues" evidence="4">
    <location>
        <begin position="946"/>
        <end position="960"/>
    </location>
</feature>
<dbReference type="SUPFAM" id="SSF52113">
    <property type="entry name" value="BRCT domain"/>
    <property type="match status" value="2"/>
</dbReference>